<dbReference type="OrthoDB" id="7418122at2"/>
<organism evidence="2 3">
    <name type="scientific">Rhizorhabdus dicambivorans</name>
    <dbReference type="NCBI Taxonomy" id="1850238"/>
    <lineage>
        <taxon>Bacteria</taxon>
        <taxon>Pseudomonadati</taxon>
        <taxon>Pseudomonadota</taxon>
        <taxon>Alphaproteobacteria</taxon>
        <taxon>Sphingomonadales</taxon>
        <taxon>Sphingomonadaceae</taxon>
        <taxon>Rhizorhabdus</taxon>
    </lineage>
</organism>
<sequence length="631" mass="62459">MVRTWVHSIASSLRALHRHEGGGVALIGALALTSIIGMGAFAVEASQGYAARASNQRIADTAALAGALAYNVNSSTSEMTATAKAVVAAQGLAASAASVALVTDAATSKQLVQVTVTTSVPLSLARVLTTALSYDVRAVGSATTSTTATTTPPCITTLHTAAATGVVLSGGVSISAPNCAINSNGRVEVPWGTYITAKQVSAAGSVINPGSGITTTPTANNIQANKAGAATDWMQDNSSLKAMLCAVNKLTGSSDADYADGNTVCITPLVTPATQTASVSTTDLPLNYSPSAALLPYWNSSTATYTFPPSFVTTGYRNLVMAGGINAVFQGPGLNFKFNNVDMSGNSLTIGDGTVTVVGTFGFNSGSVITIGNGAHSFGTLSVSGGRQLNIGSGDFTVTGAITEAGGSYIRVNTGVGDAVTIGNDGAGTPTAINIGGGSYLCFTANCTAPSAAAGTFSANGQVLTSGGSTLIFPKAATHVINGNLSLNGSSTFGSGNYYIKGNFTNNTGGTMAGTDVSFALGGTFTLAGGTSLDLAAPSSSGSYGVPGLLIVTKSTTATSIGGGSQNKYAGLVYAPKSDMTVSGGAALSSNGTNCLMLILKTLLLSGGTTVASTCSSLSTSGSVANVALFK</sequence>
<dbReference type="RefSeq" id="WP_066965691.1">
    <property type="nucleotide sequence ID" value="NZ_CP023449.1"/>
</dbReference>
<evidence type="ECO:0000313" key="2">
    <source>
        <dbReference type="EMBL" id="PCE43763.1"/>
    </source>
</evidence>
<keyword evidence="1" id="KW-0472">Membrane</keyword>
<accession>A0A2A4G185</accession>
<dbReference type="KEGG" id="rdi:CMV14_21980"/>
<keyword evidence="3" id="KW-1185">Reference proteome</keyword>
<evidence type="ECO:0000256" key="1">
    <source>
        <dbReference type="SAM" id="Phobius"/>
    </source>
</evidence>
<dbReference type="AlphaFoldDB" id="A0A2A4G185"/>
<proteinExistence type="predicted"/>
<name>A0A2A4G185_9SPHN</name>
<comment type="caution">
    <text evidence="2">The sequence shown here is derived from an EMBL/GenBank/DDBJ whole genome shotgun (WGS) entry which is preliminary data.</text>
</comment>
<evidence type="ECO:0000313" key="3">
    <source>
        <dbReference type="Proteomes" id="UP000218934"/>
    </source>
</evidence>
<reference evidence="2 3" key="1">
    <citation type="submission" date="2017-09" db="EMBL/GenBank/DDBJ databases">
        <title>The Catabolism of 3,6-Dichlorosalicylic acid is Initiated by the Cytochrome P450 Monooxygenase DsmABC in Rhizorhabdus dicambivorans Ndbn-20.</title>
        <authorList>
            <person name="Na L."/>
        </authorList>
    </citation>
    <scope>NUCLEOTIDE SEQUENCE [LARGE SCALE GENOMIC DNA]</scope>
    <source>
        <strain evidence="2 3">Ndbn-20m</strain>
    </source>
</reference>
<protein>
    <submittedName>
        <fullName evidence="2">Uncharacterized protein</fullName>
    </submittedName>
</protein>
<dbReference type="Proteomes" id="UP000218934">
    <property type="component" value="Unassembled WGS sequence"/>
</dbReference>
<feature type="transmembrane region" description="Helical" evidence="1">
    <location>
        <begin position="21"/>
        <end position="43"/>
    </location>
</feature>
<dbReference type="EMBL" id="NWUF01000002">
    <property type="protein sequence ID" value="PCE43763.1"/>
    <property type="molecule type" value="Genomic_DNA"/>
</dbReference>
<keyword evidence="1" id="KW-0812">Transmembrane</keyword>
<keyword evidence="1" id="KW-1133">Transmembrane helix</keyword>
<gene>
    <name evidence="2" type="ORF">COO09_02165</name>
</gene>